<dbReference type="Gene3D" id="3.40.50.10610">
    <property type="entry name" value="ABC-type transport auxiliary lipoprotein component"/>
    <property type="match status" value="1"/>
</dbReference>
<evidence type="ECO:0000256" key="2">
    <source>
        <dbReference type="ARBA" id="ARBA00022803"/>
    </source>
</evidence>
<dbReference type="SMART" id="SM00028">
    <property type="entry name" value="TPR"/>
    <property type="match status" value="9"/>
</dbReference>
<evidence type="ECO:0000256" key="3">
    <source>
        <dbReference type="PROSITE-ProRule" id="PRU00339"/>
    </source>
</evidence>
<evidence type="ECO:0000313" key="6">
    <source>
        <dbReference type="Proteomes" id="UP000231019"/>
    </source>
</evidence>
<dbReference type="Pfam" id="PF17680">
    <property type="entry name" value="FlgO"/>
    <property type="match status" value="1"/>
</dbReference>
<gene>
    <name evidence="5" type="ORF">COW36_04260</name>
</gene>
<dbReference type="InterPro" id="IPR041215">
    <property type="entry name" value="FlgO_dom"/>
</dbReference>
<keyword evidence="1" id="KW-0677">Repeat</keyword>
<dbReference type="PANTHER" id="PTHR45586:SF1">
    <property type="entry name" value="LIPOPOLYSACCHARIDE ASSEMBLY PROTEIN B"/>
    <property type="match status" value="1"/>
</dbReference>
<dbReference type="Proteomes" id="UP000231019">
    <property type="component" value="Unassembled WGS sequence"/>
</dbReference>
<dbReference type="Pfam" id="PF14559">
    <property type="entry name" value="TPR_19"/>
    <property type="match status" value="1"/>
</dbReference>
<feature type="repeat" description="TPR" evidence="3">
    <location>
        <begin position="658"/>
        <end position="691"/>
    </location>
</feature>
<proteinExistence type="predicted"/>
<dbReference type="InterPro" id="IPR011990">
    <property type="entry name" value="TPR-like_helical_dom_sf"/>
</dbReference>
<feature type="domain" description="FlgO" evidence="4">
    <location>
        <begin position="37"/>
        <end position="148"/>
    </location>
</feature>
<dbReference type="InterPro" id="IPR019734">
    <property type="entry name" value="TPR_rpt"/>
</dbReference>
<keyword evidence="2 3" id="KW-0802">TPR repeat</keyword>
<dbReference type="PROSITE" id="PS50005">
    <property type="entry name" value="TPR"/>
    <property type="match status" value="1"/>
</dbReference>
<dbReference type="EMBL" id="PFFQ01000012">
    <property type="protein sequence ID" value="PIW18512.1"/>
    <property type="molecule type" value="Genomic_DNA"/>
</dbReference>
<sequence>MLRLSKLKWIALICGCSLWGGAQIMPLRPVLAVEKQATLRMVVLPFRNLSTGETQEWLGESFAESLTTVLSQRPQLALIERSQLNQILREQGFGQSALADEKQAPRLGRMLGARKILVGSYQKEGERLLVQARVVDAETGQIEAGQAVRVEGSLDQIFALQTALAEQFLVRLGIVANAQERQELEKSLQVCHSSKVYAQYQQAQILLRLMSDKPLREGIRLLESALAQEPDFVEAHIALSEAYSQRARMKRFLASASEDDLPRALFHAQEALKRGKHLDAVYRATARAWQVEKKGAEALAAIRKSLQLQPGDTDSLIAYLEIASGQDLSLDQILAELKQYQTREDDPWVQFSLASILFRHLRQQTDPDYSQVRLMFNQIRAQLPQLAYVPLKQAEVALLSGDQPGGLAFLKEALALEPDNYLLYAFAGISLIKTSQYHPLAESWLKKSVELNPDFGFNLAFLGLLALQEKKLDLAREYLLKAREIVPESAAIPTFLGLVAMQQEAYPEATAYLLTALENHGKIQGETIERGSILNSLSVLALIQKKPDEAIAYAREALTSPDLAPGKALEHLLKVYLDLDRVSEARAAFQEATSQPGHALSEAEKQWHAWIYLREELQKRPNDIAVLNDLGGLALKEQDSEAAEKYLNQARYLAPENAAVAFNLGLLNMQMKNWSEAQTLLEEVLKHDPDHRKAAYNLAKVYFKLGQNETSRQILLKLLAQDPHDQLVLKALEALEKKP</sequence>
<dbReference type="Pfam" id="PF13432">
    <property type="entry name" value="TPR_16"/>
    <property type="match status" value="1"/>
</dbReference>
<dbReference type="SUPFAM" id="SSF48452">
    <property type="entry name" value="TPR-like"/>
    <property type="match status" value="3"/>
</dbReference>
<dbReference type="Gene3D" id="1.25.40.10">
    <property type="entry name" value="Tetratricopeptide repeat domain"/>
    <property type="match status" value="3"/>
</dbReference>
<comment type="caution">
    <text evidence="5">The sequence shown here is derived from an EMBL/GenBank/DDBJ whole genome shotgun (WGS) entry which is preliminary data.</text>
</comment>
<organism evidence="5 6">
    <name type="scientific">bacterium (Candidatus Blackallbacteria) CG17_big_fil_post_rev_8_21_14_2_50_48_46</name>
    <dbReference type="NCBI Taxonomy" id="2014261"/>
    <lineage>
        <taxon>Bacteria</taxon>
        <taxon>Candidatus Blackallbacteria</taxon>
    </lineage>
</organism>
<dbReference type="InterPro" id="IPR051012">
    <property type="entry name" value="CellSynth/LPSAsmb/PSIAsmb"/>
</dbReference>
<evidence type="ECO:0000256" key="1">
    <source>
        <dbReference type="ARBA" id="ARBA00022737"/>
    </source>
</evidence>
<accession>A0A2M7G8S5</accession>
<name>A0A2M7G8S5_9BACT</name>
<evidence type="ECO:0000259" key="4">
    <source>
        <dbReference type="Pfam" id="PF17680"/>
    </source>
</evidence>
<evidence type="ECO:0000313" key="5">
    <source>
        <dbReference type="EMBL" id="PIW18512.1"/>
    </source>
</evidence>
<dbReference type="PANTHER" id="PTHR45586">
    <property type="entry name" value="TPR REPEAT-CONTAINING PROTEIN PA4667"/>
    <property type="match status" value="1"/>
</dbReference>
<dbReference type="AlphaFoldDB" id="A0A2M7G8S5"/>
<protein>
    <recommendedName>
        <fullName evidence="4">FlgO domain-containing protein</fullName>
    </recommendedName>
</protein>
<reference evidence="5 6" key="1">
    <citation type="submission" date="2017-09" db="EMBL/GenBank/DDBJ databases">
        <title>Depth-based differentiation of microbial function through sediment-hosted aquifers and enrichment of novel symbionts in the deep terrestrial subsurface.</title>
        <authorList>
            <person name="Probst A.J."/>
            <person name="Ladd B."/>
            <person name="Jarett J.K."/>
            <person name="Geller-Mcgrath D.E."/>
            <person name="Sieber C.M."/>
            <person name="Emerson J.B."/>
            <person name="Anantharaman K."/>
            <person name="Thomas B.C."/>
            <person name="Malmstrom R."/>
            <person name="Stieglmeier M."/>
            <person name="Klingl A."/>
            <person name="Woyke T."/>
            <person name="Ryan C.M."/>
            <person name="Banfield J.F."/>
        </authorList>
    </citation>
    <scope>NUCLEOTIDE SEQUENCE [LARGE SCALE GENOMIC DNA]</scope>
    <source>
        <strain evidence="5">CG17_big_fil_post_rev_8_21_14_2_50_48_46</strain>
    </source>
</reference>